<sequence>MTILITGATGKIAQHLIPSLLDQGQPVRAMVRSPDKEATLAQQGARTVIASFEDAESLDKAFAGVETLLFVTPPHEQAAAWASAGLAAAKRAGIKRIVRISALLAGSDGPSDNNRQHGGTDDELRVCGIPSVILRPHFFMQNLLADVPTLKAQDTLYAAAGNAKLSMIDTRDIADVARCALLSSAWDGNTYDLTGPTSVSFHEIAEELSEQLGREIKYRPVSPEALAQSIRDMGLGEWFAQGFHDYLLAYSRGWGDFTTNAVQAILGKQARTFRQFAKEVLVPELSETVQAA</sequence>
<dbReference type="RefSeq" id="WP_184707614.1">
    <property type="nucleotide sequence ID" value="NZ_JACHBG010000011.1"/>
</dbReference>
<accession>A0A7X0MFG5</accession>
<keyword evidence="2" id="KW-0560">Oxidoreductase</keyword>
<dbReference type="Gene3D" id="3.90.25.10">
    <property type="entry name" value="UDP-galactose 4-epimerase, domain 1"/>
    <property type="match status" value="1"/>
</dbReference>
<dbReference type="PANTHER" id="PTHR43162">
    <property type="match status" value="1"/>
</dbReference>
<dbReference type="Pfam" id="PF05368">
    <property type="entry name" value="NmrA"/>
    <property type="match status" value="1"/>
</dbReference>
<dbReference type="InterPro" id="IPR008030">
    <property type="entry name" value="NmrA-like"/>
</dbReference>
<dbReference type="InterPro" id="IPR051604">
    <property type="entry name" value="Ergot_Alk_Oxidoreductase"/>
</dbReference>
<dbReference type="GO" id="GO:0003955">
    <property type="term" value="F:NAD(P)H dehydrogenase (quinone) activity"/>
    <property type="evidence" value="ECO:0007669"/>
    <property type="project" value="UniProtKB-EC"/>
</dbReference>
<dbReference type="PANTHER" id="PTHR43162:SF1">
    <property type="entry name" value="PRESTALK A DIFFERENTIATION PROTEIN A"/>
    <property type="match status" value="1"/>
</dbReference>
<dbReference type="EMBL" id="JACHBG010000011">
    <property type="protein sequence ID" value="MBB6487090.1"/>
    <property type="molecule type" value="Genomic_DNA"/>
</dbReference>
<organism evidence="2 3">
    <name type="scientific">Rhizobium lusitanum</name>
    <dbReference type="NCBI Taxonomy" id="293958"/>
    <lineage>
        <taxon>Bacteria</taxon>
        <taxon>Pseudomonadati</taxon>
        <taxon>Pseudomonadota</taxon>
        <taxon>Alphaproteobacteria</taxon>
        <taxon>Hyphomicrobiales</taxon>
        <taxon>Rhizobiaceae</taxon>
        <taxon>Rhizobium/Agrobacterium group</taxon>
        <taxon>Rhizobium</taxon>
    </lineage>
</organism>
<dbReference type="Gene3D" id="3.40.50.720">
    <property type="entry name" value="NAD(P)-binding Rossmann-like Domain"/>
    <property type="match status" value="1"/>
</dbReference>
<protein>
    <submittedName>
        <fullName evidence="2">NAD(P)H dehydrogenase (Quinone)</fullName>
        <ecNumber evidence="2">1.6.5.2</ecNumber>
    </submittedName>
</protein>
<reference evidence="2 3" key="1">
    <citation type="submission" date="2020-08" db="EMBL/GenBank/DDBJ databases">
        <title>Genomic Encyclopedia of Type Strains, Phase IV (KMG-V): Genome sequencing to study the core and pangenomes of soil and plant-associated prokaryotes.</title>
        <authorList>
            <person name="Whitman W."/>
        </authorList>
    </citation>
    <scope>NUCLEOTIDE SEQUENCE [LARGE SCALE GENOMIC DNA]</scope>
    <source>
        <strain evidence="2 3">SEMIA 4060</strain>
    </source>
</reference>
<dbReference type="SUPFAM" id="SSF51735">
    <property type="entry name" value="NAD(P)-binding Rossmann-fold domains"/>
    <property type="match status" value="1"/>
</dbReference>
<dbReference type="CDD" id="cd05269">
    <property type="entry name" value="TMR_SDR_a"/>
    <property type="match status" value="1"/>
</dbReference>
<evidence type="ECO:0000313" key="3">
    <source>
        <dbReference type="Proteomes" id="UP000565576"/>
    </source>
</evidence>
<name>A0A7X0MFG5_9HYPH</name>
<evidence type="ECO:0000313" key="2">
    <source>
        <dbReference type="EMBL" id="MBB6487090.1"/>
    </source>
</evidence>
<dbReference type="AlphaFoldDB" id="A0A7X0MFG5"/>
<dbReference type="Proteomes" id="UP000565576">
    <property type="component" value="Unassembled WGS sequence"/>
</dbReference>
<feature type="domain" description="NmrA-like" evidence="1">
    <location>
        <begin position="2"/>
        <end position="234"/>
    </location>
</feature>
<proteinExistence type="predicted"/>
<dbReference type="EC" id="1.6.5.2" evidence="2"/>
<comment type="caution">
    <text evidence="2">The sequence shown here is derived from an EMBL/GenBank/DDBJ whole genome shotgun (WGS) entry which is preliminary data.</text>
</comment>
<gene>
    <name evidence="2" type="ORF">GGD46_004390</name>
</gene>
<evidence type="ECO:0000259" key="1">
    <source>
        <dbReference type="Pfam" id="PF05368"/>
    </source>
</evidence>
<dbReference type="InterPro" id="IPR036291">
    <property type="entry name" value="NAD(P)-bd_dom_sf"/>
</dbReference>